<evidence type="ECO:0000313" key="12">
    <source>
        <dbReference type="Proteomes" id="UP000708208"/>
    </source>
</evidence>
<protein>
    <recommendedName>
        <fullName evidence="10">RING-CH-type domain-containing protein</fullName>
    </recommendedName>
</protein>
<keyword evidence="5" id="KW-0863">Zinc-finger</keyword>
<evidence type="ECO:0000256" key="4">
    <source>
        <dbReference type="ARBA" id="ARBA00022723"/>
    </source>
</evidence>
<keyword evidence="7" id="KW-0391">Immunity</keyword>
<dbReference type="Pfam" id="PF12906">
    <property type="entry name" value="RINGv"/>
    <property type="match status" value="1"/>
</dbReference>
<evidence type="ECO:0000313" key="11">
    <source>
        <dbReference type="EMBL" id="CAG7640061.1"/>
    </source>
</evidence>
<evidence type="ECO:0000256" key="2">
    <source>
        <dbReference type="ARBA" id="ARBA00004177"/>
    </source>
</evidence>
<accession>A0A8J2NQA8</accession>
<evidence type="ECO:0000256" key="8">
    <source>
        <dbReference type="SAM" id="MobiDB-lite"/>
    </source>
</evidence>
<keyword evidence="12" id="KW-1185">Reference proteome</keyword>
<evidence type="ECO:0000256" key="9">
    <source>
        <dbReference type="SAM" id="Phobius"/>
    </source>
</evidence>
<sequence length="239" mass="26739">MLEKEKTTIERQDSVISTLSAGLDLCRICQCDSSCGELISPCYCSGSLRWVHQVCLQHWIRASGNKACELCRYPFCMRSKLKPPCQWEALPMSSSEKRRFFCSAIFHSIALGCVIWSLYVLIERTVQELKDSTMEWQFWTKIVVEAIGCLGAGILIYVWGKSYFSIVSKWIAFNRTFLIVNSTPIQVKRPPSSTNINMSSSSPALGSDSSAADKSREAKALLLPPVVYSPPESAPSENF</sequence>
<evidence type="ECO:0000259" key="10">
    <source>
        <dbReference type="PROSITE" id="PS51292"/>
    </source>
</evidence>
<comment type="caution">
    <text evidence="11">The sequence shown here is derived from an EMBL/GenBank/DDBJ whole genome shotgun (WGS) entry which is preliminary data.</text>
</comment>
<feature type="compositionally biased region" description="Low complexity" evidence="8">
    <location>
        <begin position="190"/>
        <end position="210"/>
    </location>
</feature>
<dbReference type="GO" id="GO:0005765">
    <property type="term" value="C:lysosomal membrane"/>
    <property type="evidence" value="ECO:0007669"/>
    <property type="project" value="UniProtKB-SubCell"/>
</dbReference>
<dbReference type="OrthoDB" id="264354at2759"/>
<keyword evidence="4" id="KW-0479">Metal-binding</keyword>
<feature type="region of interest" description="Disordered" evidence="8">
    <location>
        <begin position="188"/>
        <end position="215"/>
    </location>
</feature>
<name>A0A8J2NQA8_9HEXA</name>
<keyword evidence="9" id="KW-0472">Membrane</keyword>
<proteinExistence type="predicted"/>
<evidence type="ECO:0000256" key="6">
    <source>
        <dbReference type="ARBA" id="ARBA00022833"/>
    </source>
</evidence>
<dbReference type="InterPro" id="IPR011016">
    <property type="entry name" value="Znf_RING-CH"/>
</dbReference>
<gene>
    <name evidence="11" type="ORF">AFUS01_LOCUS381</name>
</gene>
<dbReference type="PANTHER" id="PTHR45981">
    <property type="entry name" value="LD02310P"/>
    <property type="match status" value="1"/>
</dbReference>
<keyword evidence="9" id="KW-0812">Transmembrane</keyword>
<dbReference type="GO" id="GO:0002376">
    <property type="term" value="P:immune system process"/>
    <property type="evidence" value="ECO:0007669"/>
    <property type="project" value="UniProtKB-KW"/>
</dbReference>
<comment type="subcellular location">
    <subcellularLocation>
        <location evidence="1">Endomembrane system</location>
        <topology evidence="1">Multi-pass membrane protein</topology>
    </subcellularLocation>
    <subcellularLocation>
        <location evidence="2">Endosome</location>
    </subcellularLocation>
    <subcellularLocation>
        <location evidence="3">Lysosome membrane</location>
    </subcellularLocation>
</comment>
<dbReference type="GO" id="GO:0008270">
    <property type="term" value="F:zinc ion binding"/>
    <property type="evidence" value="ECO:0007669"/>
    <property type="project" value="UniProtKB-KW"/>
</dbReference>
<evidence type="ECO:0000256" key="3">
    <source>
        <dbReference type="ARBA" id="ARBA00004656"/>
    </source>
</evidence>
<keyword evidence="6" id="KW-0862">Zinc</keyword>
<evidence type="ECO:0000256" key="5">
    <source>
        <dbReference type="ARBA" id="ARBA00022771"/>
    </source>
</evidence>
<dbReference type="PROSITE" id="PS51292">
    <property type="entry name" value="ZF_RING_CH"/>
    <property type="match status" value="1"/>
</dbReference>
<dbReference type="EMBL" id="CAJVCH010001637">
    <property type="protein sequence ID" value="CAG7640061.1"/>
    <property type="molecule type" value="Genomic_DNA"/>
</dbReference>
<dbReference type="AlphaFoldDB" id="A0A8J2NQA8"/>
<evidence type="ECO:0000256" key="1">
    <source>
        <dbReference type="ARBA" id="ARBA00004127"/>
    </source>
</evidence>
<dbReference type="GO" id="GO:0005768">
    <property type="term" value="C:endosome"/>
    <property type="evidence" value="ECO:0007669"/>
    <property type="project" value="UniProtKB-SubCell"/>
</dbReference>
<feature type="domain" description="RING-CH-type" evidence="10">
    <location>
        <begin position="18"/>
        <end position="78"/>
    </location>
</feature>
<organism evidence="11 12">
    <name type="scientific">Allacma fusca</name>
    <dbReference type="NCBI Taxonomy" id="39272"/>
    <lineage>
        <taxon>Eukaryota</taxon>
        <taxon>Metazoa</taxon>
        <taxon>Ecdysozoa</taxon>
        <taxon>Arthropoda</taxon>
        <taxon>Hexapoda</taxon>
        <taxon>Collembola</taxon>
        <taxon>Symphypleona</taxon>
        <taxon>Sminthuridae</taxon>
        <taxon>Allacma</taxon>
    </lineage>
</organism>
<evidence type="ECO:0000256" key="7">
    <source>
        <dbReference type="ARBA" id="ARBA00022859"/>
    </source>
</evidence>
<dbReference type="Proteomes" id="UP000708208">
    <property type="component" value="Unassembled WGS sequence"/>
</dbReference>
<reference evidence="11" key="1">
    <citation type="submission" date="2021-06" db="EMBL/GenBank/DDBJ databases">
        <authorList>
            <person name="Hodson N. C."/>
            <person name="Mongue J. A."/>
            <person name="Jaron S. K."/>
        </authorList>
    </citation>
    <scope>NUCLEOTIDE SEQUENCE</scope>
</reference>
<keyword evidence="9" id="KW-1133">Transmembrane helix</keyword>
<feature type="transmembrane region" description="Helical" evidence="9">
    <location>
        <begin position="142"/>
        <end position="160"/>
    </location>
</feature>
<dbReference type="SMART" id="SM00744">
    <property type="entry name" value="RINGv"/>
    <property type="match status" value="1"/>
</dbReference>
<feature type="transmembrane region" description="Helical" evidence="9">
    <location>
        <begin position="100"/>
        <end position="122"/>
    </location>
</feature>